<comment type="caution">
    <text evidence="1">The sequence shown here is derived from an EMBL/GenBank/DDBJ whole genome shotgun (WGS) entry which is preliminary data.</text>
</comment>
<protein>
    <submittedName>
        <fullName evidence="1">Uncharacterized protein</fullName>
    </submittedName>
</protein>
<sequence>MIWQIFYVNKRIFLQLVTFICDKIIEIKNLPKGYAMGFIHAKPMMTRSNLWEFI</sequence>
<evidence type="ECO:0000313" key="2">
    <source>
        <dbReference type="Proteomes" id="UP000078446"/>
    </source>
</evidence>
<accession>A0A198XDV6</accession>
<organism evidence="1 2">
    <name type="scientific">Moraxella catarrhalis</name>
    <name type="common">Branhamella catarrhalis</name>
    <dbReference type="NCBI Taxonomy" id="480"/>
    <lineage>
        <taxon>Bacteria</taxon>
        <taxon>Pseudomonadati</taxon>
        <taxon>Pseudomonadota</taxon>
        <taxon>Gammaproteobacteria</taxon>
        <taxon>Moraxellales</taxon>
        <taxon>Moraxellaceae</taxon>
        <taxon>Moraxella</taxon>
    </lineage>
</organism>
<proteinExistence type="predicted"/>
<name>A0A198XDV6_MORCA</name>
<gene>
    <name evidence="1" type="ORF">AO382_1735</name>
</gene>
<evidence type="ECO:0000313" key="1">
    <source>
        <dbReference type="EMBL" id="OAU99940.1"/>
    </source>
</evidence>
<dbReference type="EMBL" id="LXHE01000017">
    <property type="protein sequence ID" value="OAU99940.1"/>
    <property type="molecule type" value="Genomic_DNA"/>
</dbReference>
<dbReference type="AlphaFoldDB" id="A0A198XDV6"/>
<dbReference type="Proteomes" id="UP000078446">
    <property type="component" value="Unassembled WGS sequence"/>
</dbReference>
<reference evidence="1 2" key="1">
    <citation type="journal article" date="2016" name="Genome Biol. Evol.">
        <title>Comparative Genomic Analyses of the Moraxella catarrhalis Serosensitive and Seroresistant Lineages Demonstrate Their Independent Evolution.</title>
        <authorList>
            <person name="Earl J.P."/>
            <person name="de Vries S.P."/>
            <person name="Ahmed A."/>
            <person name="Powell E."/>
            <person name="Schultz M.P."/>
            <person name="Hermans P.W."/>
            <person name="Hill D.J."/>
            <person name="Zhou Z."/>
            <person name="Constantinidou C.I."/>
            <person name="Hu F.Z."/>
            <person name="Bootsma H.J."/>
            <person name="Ehrlich G.D."/>
        </authorList>
    </citation>
    <scope>NUCLEOTIDE SEQUENCE [LARGE SCALE GENOMIC DNA]</scope>
    <source>
        <strain evidence="1 2">Z7574</strain>
    </source>
</reference>